<proteinExistence type="predicted"/>
<dbReference type="VEuPathDB" id="FungiDB:P168DRAFT_290804"/>
<evidence type="ECO:0000313" key="5">
    <source>
        <dbReference type="Proteomes" id="UP000234254"/>
    </source>
</evidence>
<feature type="signal peptide" evidence="2">
    <location>
        <begin position="1"/>
        <end position="25"/>
    </location>
</feature>
<sequence>MMFIPSITLAAALLALSGSVANAHGAHSDQPPSSDWATRHMNEEHHIDSFDPGSFFALHDYDNSGAWTLDEVRKTYGLDDESNAGVSEDRKQQGVREVFALFDPTNTGIISRDNWMRLISSGTRLPDLGFGPGHHGDIEYEYEIHHFEKYHGDDTTEEDLNHPEDIEHFRRHDEEDMAAERLEQLERTQIVENNIPQKFRRKI</sequence>
<dbReference type="AlphaFoldDB" id="A0A2I1D1A1"/>
<protein>
    <submittedName>
        <fullName evidence="4">EF hand domain-containing protein</fullName>
    </submittedName>
</protein>
<dbReference type="InterPro" id="IPR002048">
    <property type="entry name" value="EF_hand_dom"/>
</dbReference>
<dbReference type="SUPFAM" id="SSF47473">
    <property type="entry name" value="EF-hand"/>
    <property type="match status" value="1"/>
</dbReference>
<keyword evidence="5" id="KW-1185">Reference proteome</keyword>
<dbReference type="InterPro" id="IPR011992">
    <property type="entry name" value="EF-hand-dom_pair"/>
</dbReference>
<dbReference type="RefSeq" id="XP_024692232.1">
    <property type="nucleotide sequence ID" value="XM_024837294.1"/>
</dbReference>
<keyword evidence="1 2" id="KW-0732">Signal</keyword>
<gene>
    <name evidence="4" type="ORF">P168DRAFT_290804</name>
</gene>
<dbReference type="OrthoDB" id="289247at2759"/>
<evidence type="ECO:0000256" key="2">
    <source>
        <dbReference type="SAM" id="SignalP"/>
    </source>
</evidence>
<name>A0A2I1D1A1_ASPC2</name>
<evidence type="ECO:0000313" key="4">
    <source>
        <dbReference type="EMBL" id="PKY03638.1"/>
    </source>
</evidence>
<dbReference type="InterPro" id="IPR040250">
    <property type="entry name" value="Nucleobindin"/>
</dbReference>
<dbReference type="GO" id="GO:0005793">
    <property type="term" value="C:endoplasmic reticulum-Golgi intermediate compartment"/>
    <property type="evidence" value="ECO:0007669"/>
    <property type="project" value="TreeGrafter"/>
</dbReference>
<dbReference type="Proteomes" id="UP000234254">
    <property type="component" value="Unassembled WGS sequence"/>
</dbReference>
<accession>A0A2I1D1A1</accession>
<dbReference type="GeneID" id="36544818"/>
<dbReference type="GO" id="GO:0005509">
    <property type="term" value="F:calcium ion binding"/>
    <property type="evidence" value="ECO:0007669"/>
    <property type="project" value="InterPro"/>
</dbReference>
<evidence type="ECO:0000256" key="1">
    <source>
        <dbReference type="ARBA" id="ARBA00022729"/>
    </source>
</evidence>
<feature type="chain" id="PRO_5014143194" evidence="2">
    <location>
        <begin position="26"/>
        <end position="203"/>
    </location>
</feature>
<reference evidence="4" key="1">
    <citation type="submission" date="2016-12" db="EMBL/GenBank/DDBJ databases">
        <title>The genomes of Aspergillus section Nigri reveals drivers in fungal speciation.</title>
        <authorList>
            <consortium name="DOE Joint Genome Institute"/>
            <person name="Vesth T.C."/>
            <person name="Nybo J."/>
            <person name="Theobald S."/>
            <person name="Brandl J."/>
            <person name="Frisvad J.C."/>
            <person name="Nielsen K.F."/>
            <person name="Lyhne E.K."/>
            <person name="Kogle M.E."/>
            <person name="Kuo A."/>
            <person name="Riley R."/>
            <person name="Clum A."/>
            <person name="Nolan M."/>
            <person name="Lipzen A."/>
            <person name="Salamov A."/>
            <person name="Henrissat B."/>
            <person name="Wiebenga A."/>
            <person name="De vries R.P."/>
            <person name="Grigoriev I.V."/>
            <person name="Mortensen U.H."/>
            <person name="Andersen M.R."/>
            <person name="Baker S.E."/>
        </authorList>
    </citation>
    <scope>NUCLEOTIDE SEQUENCE</scope>
    <source>
        <strain evidence="4">IBT 28561</strain>
    </source>
</reference>
<comment type="caution">
    <text evidence="4">The sequence shown here is derived from an EMBL/GenBank/DDBJ whole genome shotgun (WGS) entry which is preliminary data.</text>
</comment>
<dbReference type="PROSITE" id="PS50222">
    <property type="entry name" value="EF_HAND_2"/>
    <property type="match status" value="1"/>
</dbReference>
<feature type="domain" description="EF-hand" evidence="3">
    <location>
        <begin position="90"/>
        <end position="125"/>
    </location>
</feature>
<organism evidence="4 5">
    <name type="scientific">Aspergillus campestris (strain IBT 28561)</name>
    <dbReference type="NCBI Taxonomy" id="1392248"/>
    <lineage>
        <taxon>Eukaryota</taxon>
        <taxon>Fungi</taxon>
        <taxon>Dikarya</taxon>
        <taxon>Ascomycota</taxon>
        <taxon>Pezizomycotina</taxon>
        <taxon>Eurotiomycetes</taxon>
        <taxon>Eurotiomycetidae</taxon>
        <taxon>Eurotiales</taxon>
        <taxon>Aspergillaceae</taxon>
        <taxon>Aspergillus</taxon>
        <taxon>Aspergillus subgen. Circumdati</taxon>
    </lineage>
</organism>
<dbReference type="PANTHER" id="PTHR19237:SF20">
    <property type="entry name" value="NUCLEOBINDIN 1"/>
    <property type="match status" value="1"/>
</dbReference>
<evidence type="ECO:0000259" key="3">
    <source>
        <dbReference type="PROSITE" id="PS50222"/>
    </source>
</evidence>
<dbReference type="PANTHER" id="PTHR19237">
    <property type="entry name" value="NUCLEOBINDIN"/>
    <property type="match status" value="1"/>
</dbReference>
<dbReference type="EMBL" id="MSFM01000007">
    <property type="protein sequence ID" value="PKY03638.1"/>
    <property type="molecule type" value="Genomic_DNA"/>
</dbReference>
<dbReference type="Gene3D" id="1.10.238.10">
    <property type="entry name" value="EF-hand"/>
    <property type="match status" value="1"/>
</dbReference>